<dbReference type="InterPro" id="IPR012223">
    <property type="entry name" value="TEII"/>
</dbReference>
<feature type="domain" description="Thioesterase" evidence="2">
    <location>
        <begin position="16"/>
        <end position="237"/>
    </location>
</feature>
<keyword evidence="3" id="KW-0378">Hydrolase</keyword>
<gene>
    <name evidence="3" type="ORF">LWC34_05605</name>
</gene>
<dbReference type="Proteomes" id="UP001521150">
    <property type="component" value="Unassembled WGS sequence"/>
</dbReference>
<reference evidence="3 4" key="1">
    <citation type="submission" date="2021-12" db="EMBL/GenBank/DDBJ databases">
        <title>Genome sequence of Kibdelosporangium philippinense ATCC 49844.</title>
        <authorList>
            <person name="Fedorov E.A."/>
            <person name="Omeragic M."/>
            <person name="Shalygina K.F."/>
            <person name="Maclea K.S."/>
        </authorList>
    </citation>
    <scope>NUCLEOTIDE SEQUENCE [LARGE SCALE GENOMIC DNA]</scope>
    <source>
        <strain evidence="3 4">ATCC 49844</strain>
    </source>
</reference>
<dbReference type="GO" id="GO:0016787">
    <property type="term" value="F:hydrolase activity"/>
    <property type="evidence" value="ECO:0007669"/>
    <property type="project" value="UniProtKB-KW"/>
</dbReference>
<comment type="similarity">
    <text evidence="1">Belongs to the thioesterase family.</text>
</comment>
<evidence type="ECO:0000313" key="4">
    <source>
        <dbReference type="Proteomes" id="UP001521150"/>
    </source>
</evidence>
<dbReference type="Gene3D" id="3.40.50.1820">
    <property type="entry name" value="alpha/beta hydrolase"/>
    <property type="match status" value="1"/>
</dbReference>
<sequence>MTDWLINLTPGGGRTRLLCLPYAGGGSSAFHEWPAALPPSVDVWTIRLPGRESRLLETPYTDLRELIDDLAPAVAGLTTVPYTVFGHSMGALIGYELIRALRARGRPEPTLFVASGHVAPHVADHSEQLHKLPHDRFVETLREYGGTPDALLAEPELLELFLPALRGDFAVVETYRYRDGIPLTCPITVFRGDADRGVGTEGCRAWNDLTSGATTHHGFPGGHFFIDESRARVLGTLADLLRGTGIQPEIAA</sequence>
<name>A0ABS8Z8X9_9PSEU</name>
<dbReference type="RefSeq" id="WP_233723331.1">
    <property type="nucleotide sequence ID" value="NZ_JAJVCN010000001.1"/>
</dbReference>
<evidence type="ECO:0000313" key="3">
    <source>
        <dbReference type="EMBL" id="MCE7002307.1"/>
    </source>
</evidence>
<organism evidence="3 4">
    <name type="scientific">Kibdelosporangium philippinense</name>
    <dbReference type="NCBI Taxonomy" id="211113"/>
    <lineage>
        <taxon>Bacteria</taxon>
        <taxon>Bacillati</taxon>
        <taxon>Actinomycetota</taxon>
        <taxon>Actinomycetes</taxon>
        <taxon>Pseudonocardiales</taxon>
        <taxon>Pseudonocardiaceae</taxon>
        <taxon>Kibdelosporangium</taxon>
    </lineage>
</organism>
<keyword evidence="4" id="KW-1185">Reference proteome</keyword>
<dbReference type="Pfam" id="PF00975">
    <property type="entry name" value="Thioesterase"/>
    <property type="match status" value="1"/>
</dbReference>
<comment type="caution">
    <text evidence="3">The sequence shown here is derived from an EMBL/GenBank/DDBJ whole genome shotgun (WGS) entry which is preliminary data.</text>
</comment>
<protein>
    <submittedName>
        <fullName evidence="3">Alpha/beta fold hydrolase</fullName>
    </submittedName>
</protein>
<proteinExistence type="inferred from homology"/>
<evidence type="ECO:0000256" key="1">
    <source>
        <dbReference type="ARBA" id="ARBA00007169"/>
    </source>
</evidence>
<dbReference type="PANTHER" id="PTHR11487">
    <property type="entry name" value="THIOESTERASE"/>
    <property type="match status" value="1"/>
</dbReference>
<dbReference type="EMBL" id="JAJVCN010000001">
    <property type="protein sequence ID" value="MCE7002307.1"/>
    <property type="molecule type" value="Genomic_DNA"/>
</dbReference>
<dbReference type="SUPFAM" id="SSF53474">
    <property type="entry name" value="alpha/beta-Hydrolases"/>
    <property type="match status" value="1"/>
</dbReference>
<dbReference type="InterPro" id="IPR001031">
    <property type="entry name" value="Thioesterase"/>
</dbReference>
<accession>A0ABS8Z8X9</accession>
<evidence type="ECO:0000259" key="2">
    <source>
        <dbReference type="Pfam" id="PF00975"/>
    </source>
</evidence>
<dbReference type="PANTHER" id="PTHR11487:SF0">
    <property type="entry name" value="S-ACYL FATTY ACID SYNTHASE THIOESTERASE, MEDIUM CHAIN"/>
    <property type="match status" value="1"/>
</dbReference>
<dbReference type="InterPro" id="IPR029058">
    <property type="entry name" value="AB_hydrolase_fold"/>
</dbReference>